<dbReference type="InterPro" id="IPR050093">
    <property type="entry name" value="ABC_SmlMolc_Importer"/>
</dbReference>
<keyword evidence="12" id="KW-1185">Reference proteome</keyword>
<dbReference type="InterPro" id="IPR008995">
    <property type="entry name" value="Mo/tungstate-bd_C_term_dom"/>
</dbReference>
<dbReference type="GO" id="GO:0015418">
    <property type="term" value="F:ABC-type quaternary ammonium compound transporting activity"/>
    <property type="evidence" value="ECO:0007669"/>
    <property type="project" value="UniProtKB-EC"/>
</dbReference>
<dbReference type="Pfam" id="PF00005">
    <property type="entry name" value="ABC_tran"/>
    <property type="match status" value="1"/>
</dbReference>
<evidence type="ECO:0000256" key="8">
    <source>
        <dbReference type="ARBA" id="ARBA00023136"/>
    </source>
</evidence>
<sequence length="375" mass="39119">MSSALVIDGLSKSFPGSTTPVLTDVSLTVGAGSCTAILGPSGSGKSTLLRAVAGLDFPDAGRILLRGTDLAGISAERRGMAMVSQRPLLFPHLNVLDNVAFAATVRGVRKRAARADAGEFLDLVQLGGFGHRAVSALSGGQQQRVAIARALAARPSVLLLDEPFSALDQELRSSMHELLFRLRERLAPTILMVTHDRDEAAAVADRVAVLSGGRVLQHDPADRVYARPASLEVHRLMGGLNEVNGTVRNGVHYSALGDLALPEDTDWPDGPGVLVFRPESIGFPENPREGLPATVAATVTGLRTLGPRRLVTVSAAGVRLHAEAPWGRPLTVGDQIRLSLPLSARAVVAGEAQSTAARASGSSVSAVMVNSGASK</sequence>
<dbReference type="EC" id="7.6.2.9" evidence="9"/>
<reference evidence="11 12" key="1">
    <citation type="submission" date="2018-10" db="EMBL/GenBank/DDBJ databases">
        <title>Genome sequencing of Arthrobacter oryzae TNB02.</title>
        <authorList>
            <person name="Cho Y.-J."/>
            <person name="Cho A."/>
            <person name="Kim O.-S."/>
        </authorList>
    </citation>
    <scope>NUCLEOTIDE SEQUENCE [LARGE SCALE GENOMIC DNA]</scope>
    <source>
        <strain evidence="11 12">TNB02</strain>
    </source>
</reference>
<dbReference type="SMART" id="SM00382">
    <property type="entry name" value="AAA"/>
    <property type="match status" value="1"/>
</dbReference>
<dbReference type="GO" id="GO:0016020">
    <property type="term" value="C:membrane"/>
    <property type="evidence" value="ECO:0007669"/>
    <property type="project" value="InterPro"/>
</dbReference>
<dbReference type="InterPro" id="IPR003439">
    <property type="entry name" value="ABC_transporter-like_ATP-bd"/>
</dbReference>
<evidence type="ECO:0000313" key="12">
    <source>
        <dbReference type="Proteomes" id="UP000273807"/>
    </source>
</evidence>
<accession>A0A3N0BVH7</accession>
<proteinExistence type="predicted"/>
<dbReference type="PANTHER" id="PTHR42781:SF4">
    <property type="entry name" value="SPERMIDINE_PUTRESCINE IMPORT ATP-BINDING PROTEIN POTA"/>
    <property type="match status" value="1"/>
</dbReference>
<dbReference type="Gene3D" id="3.40.50.300">
    <property type="entry name" value="P-loop containing nucleotide triphosphate hydrolases"/>
    <property type="match status" value="1"/>
</dbReference>
<keyword evidence="6" id="KW-0408">Iron</keyword>
<keyword evidence="4" id="KW-0547">Nucleotide-binding</keyword>
<evidence type="ECO:0000313" key="11">
    <source>
        <dbReference type="EMBL" id="RNL52952.1"/>
    </source>
</evidence>
<keyword evidence="1" id="KW-0813">Transport</keyword>
<evidence type="ECO:0000256" key="3">
    <source>
        <dbReference type="ARBA" id="ARBA00022496"/>
    </source>
</evidence>
<dbReference type="SUPFAM" id="SSF50331">
    <property type="entry name" value="MOP-like"/>
    <property type="match status" value="1"/>
</dbReference>
<dbReference type="Proteomes" id="UP000273807">
    <property type="component" value="Unassembled WGS sequence"/>
</dbReference>
<dbReference type="FunFam" id="3.40.50.300:FF:000425">
    <property type="entry name" value="Probable ABC transporter, ATP-binding subunit"/>
    <property type="match status" value="1"/>
</dbReference>
<dbReference type="GO" id="GO:0016887">
    <property type="term" value="F:ATP hydrolysis activity"/>
    <property type="evidence" value="ECO:0007669"/>
    <property type="project" value="InterPro"/>
</dbReference>
<dbReference type="GO" id="GO:0015408">
    <property type="term" value="F:ABC-type ferric iron transporter activity"/>
    <property type="evidence" value="ECO:0007669"/>
    <property type="project" value="InterPro"/>
</dbReference>
<evidence type="ECO:0000256" key="5">
    <source>
        <dbReference type="ARBA" id="ARBA00022840"/>
    </source>
</evidence>
<evidence type="ECO:0000256" key="4">
    <source>
        <dbReference type="ARBA" id="ARBA00022741"/>
    </source>
</evidence>
<dbReference type="PROSITE" id="PS00211">
    <property type="entry name" value="ABC_TRANSPORTER_1"/>
    <property type="match status" value="1"/>
</dbReference>
<dbReference type="InterPro" id="IPR017871">
    <property type="entry name" value="ABC_transporter-like_CS"/>
</dbReference>
<dbReference type="PANTHER" id="PTHR42781">
    <property type="entry name" value="SPERMIDINE/PUTRESCINE IMPORT ATP-BINDING PROTEIN POTA"/>
    <property type="match status" value="1"/>
</dbReference>
<evidence type="ECO:0000256" key="2">
    <source>
        <dbReference type="ARBA" id="ARBA00022475"/>
    </source>
</evidence>
<keyword evidence="2" id="KW-1003">Cell membrane</keyword>
<dbReference type="EMBL" id="RBED01000111">
    <property type="protein sequence ID" value="RNL52952.1"/>
    <property type="molecule type" value="Genomic_DNA"/>
</dbReference>
<protein>
    <recommendedName>
        <fullName evidence="9">ABC-type quaternary amine transporter</fullName>
        <ecNumber evidence="9">7.6.2.9</ecNumber>
    </recommendedName>
</protein>
<evidence type="ECO:0000256" key="1">
    <source>
        <dbReference type="ARBA" id="ARBA00022448"/>
    </source>
</evidence>
<dbReference type="SUPFAM" id="SSF52540">
    <property type="entry name" value="P-loop containing nucleoside triphosphate hydrolases"/>
    <property type="match status" value="1"/>
</dbReference>
<evidence type="ECO:0000256" key="7">
    <source>
        <dbReference type="ARBA" id="ARBA00023065"/>
    </source>
</evidence>
<keyword evidence="8" id="KW-0472">Membrane</keyword>
<keyword evidence="7" id="KW-0406">Ion transport</keyword>
<dbReference type="RefSeq" id="WP_123255913.1">
    <property type="nucleotide sequence ID" value="NZ_RBED01000111.1"/>
</dbReference>
<evidence type="ECO:0000259" key="10">
    <source>
        <dbReference type="PROSITE" id="PS50893"/>
    </source>
</evidence>
<feature type="domain" description="ABC transporter" evidence="10">
    <location>
        <begin position="5"/>
        <end position="237"/>
    </location>
</feature>
<dbReference type="GO" id="GO:0005524">
    <property type="term" value="F:ATP binding"/>
    <property type="evidence" value="ECO:0007669"/>
    <property type="project" value="UniProtKB-KW"/>
</dbReference>
<dbReference type="AlphaFoldDB" id="A0A3N0BVH7"/>
<dbReference type="PROSITE" id="PS50893">
    <property type="entry name" value="ABC_TRANSPORTER_2"/>
    <property type="match status" value="1"/>
</dbReference>
<keyword evidence="5 11" id="KW-0067">ATP-binding</keyword>
<dbReference type="InterPro" id="IPR003593">
    <property type="entry name" value="AAA+_ATPase"/>
</dbReference>
<evidence type="ECO:0000256" key="6">
    <source>
        <dbReference type="ARBA" id="ARBA00023004"/>
    </source>
</evidence>
<evidence type="ECO:0000256" key="9">
    <source>
        <dbReference type="ARBA" id="ARBA00066388"/>
    </source>
</evidence>
<dbReference type="CDD" id="cd03259">
    <property type="entry name" value="ABC_Carb_Solutes_like"/>
    <property type="match status" value="1"/>
</dbReference>
<dbReference type="InterPro" id="IPR027417">
    <property type="entry name" value="P-loop_NTPase"/>
</dbReference>
<organism evidence="11 12">
    <name type="scientific">Arthrobacter oryzae</name>
    <dbReference type="NCBI Taxonomy" id="409290"/>
    <lineage>
        <taxon>Bacteria</taxon>
        <taxon>Bacillati</taxon>
        <taxon>Actinomycetota</taxon>
        <taxon>Actinomycetes</taxon>
        <taxon>Micrococcales</taxon>
        <taxon>Micrococcaceae</taxon>
        <taxon>Arthrobacter</taxon>
    </lineage>
</organism>
<dbReference type="OrthoDB" id="9802264at2"/>
<keyword evidence="3" id="KW-0410">Iron transport</keyword>
<gene>
    <name evidence="11" type="ORF">D7003_13315</name>
</gene>
<comment type="caution">
    <text evidence="11">The sequence shown here is derived from an EMBL/GenBank/DDBJ whole genome shotgun (WGS) entry which is preliminary data.</text>
</comment>
<dbReference type="InterPro" id="IPR015853">
    <property type="entry name" value="ABC_transpr_FbpC"/>
</dbReference>
<name>A0A3N0BVH7_9MICC</name>